<dbReference type="OMA" id="HQSPDEL"/>
<reference evidence="2" key="1">
    <citation type="submission" date="2021-01" db="EMBL/GenBank/DDBJ databases">
        <authorList>
            <consortium name="Genoscope - CEA"/>
            <person name="William W."/>
        </authorList>
    </citation>
    <scope>NUCLEOTIDE SEQUENCE</scope>
</reference>
<accession>A0A8S1KYW6</accession>
<comment type="caution">
    <text evidence="2">The sequence shown here is derived from an EMBL/GenBank/DDBJ whole genome shotgun (WGS) entry which is preliminary data.</text>
</comment>
<sequence>MFIRLLIFIRISVINQVLNFMKRKSTFFKYGKHQSPDELIKHLNQCSLNPKFIENKSTADVSKQNTVVLDKIELRKSKSRDCIQSQTINRSRLQREFLRFLLTTDGPSSEFYQLEKKKLQIKLQDTYETAQPNICLSKILGQYQELVNPF</sequence>
<organism evidence="2 3">
    <name type="scientific">Paramecium primaurelia</name>
    <dbReference type="NCBI Taxonomy" id="5886"/>
    <lineage>
        <taxon>Eukaryota</taxon>
        <taxon>Sar</taxon>
        <taxon>Alveolata</taxon>
        <taxon>Ciliophora</taxon>
        <taxon>Intramacronucleata</taxon>
        <taxon>Oligohymenophorea</taxon>
        <taxon>Peniculida</taxon>
        <taxon>Parameciidae</taxon>
        <taxon>Paramecium</taxon>
    </lineage>
</organism>
<evidence type="ECO:0000313" key="2">
    <source>
        <dbReference type="EMBL" id="CAD8058632.1"/>
    </source>
</evidence>
<proteinExistence type="predicted"/>
<feature type="chain" id="PRO_5035753220" evidence="1">
    <location>
        <begin position="17"/>
        <end position="150"/>
    </location>
</feature>
<name>A0A8S1KYW6_PARPR</name>
<keyword evidence="3" id="KW-1185">Reference proteome</keyword>
<evidence type="ECO:0000313" key="3">
    <source>
        <dbReference type="Proteomes" id="UP000688137"/>
    </source>
</evidence>
<evidence type="ECO:0000256" key="1">
    <source>
        <dbReference type="SAM" id="SignalP"/>
    </source>
</evidence>
<feature type="signal peptide" evidence="1">
    <location>
        <begin position="1"/>
        <end position="16"/>
    </location>
</feature>
<gene>
    <name evidence="2" type="ORF">PPRIM_AZ9-3.1.T0270319</name>
</gene>
<dbReference type="EMBL" id="CAJJDM010000026">
    <property type="protein sequence ID" value="CAD8058632.1"/>
    <property type="molecule type" value="Genomic_DNA"/>
</dbReference>
<protein>
    <submittedName>
        <fullName evidence="2">Uncharacterized protein</fullName>
    </submittedName>
</protein>
<keyword evidence="1" id="KW-0732">Signal</keyword>
<dbReference type="AlphaFoldDB" id="A0A8S1KYW6"/>
<dbReference type="Proteomes" id="UP000688137">
    <property type="component" value="Unassembled WGS sequence"/>
</dbReference>